<sequence length="139" mass="15833">MKTIAEVFAQVGIKVKEATLAELETLLQVKKQPVERKKYVFNGDAFEAKTPLQMKQAVLAIKDAGEVDLKTWAEKLQRYEGFKTQQPVERIVAFYKKRMLNEGLVREAHAQRRPRPRSACSTKASSAKRMLDEGLVREA</sequence>
<comment type="caution">
    <text evidence="2">The sequence shown here is derived from an EMBL/GenBank/DDBJ whole genome shotgun (WGS) entry which is preliminary data.</text>
</comment>
<dbReference type="EMBL" id="JDSS02000052">
    <property type="protein sequence ID" value="KFB66088.1"/>
    <property type="molecule type" value="Genomic_DNA"/>
</dbReference>
<feature type="compositionally biased region" description="Basic and acidic residues" evidence="1">
    <location>
        <begin position="129"/>
        <end position="139"/>
    </location>
</feature>
<feature type="region of interest" description="Disordered" evidence="1">
    <location>
        <begin position="106"/>
        <end position="139"/>
    </location>
</feature>
<proteinExistence type="predicted"/>
<protein>
    <submittedName>
        <fullName evidence="2">Uncharacterized protein</fullName>
    </submittedName>
</protein>
<gene>
    <name evidence="2" type="ORF">CAPSK01_004691</name>
</gene>
<evidence type="ECO:0000313" key="3">
    <source>
        <dbReference type="Proteomes" id="UP000019812"/>
    </source>
</evidence>
<evidence type="ECO:0000256" key="1">
    <source>
        <dbReference type="SAM" id="MobiDB-lite"/>
    </source>
</evidence>
<organism evidence="2 3">
    <name type="scientific">Candidatus Accumulibacter vicinus</name>
    <dbReference type="NCBI Taxonomy" id="2954382"/>
    <lineage>
        <taxon>Bacteria</taxon>
        <taxon>Pseudomonadati</taxon>
        <taxon>Pseudomonadota</taxon>
        <taxon>Betaproteobacteria</taxon>
        <taxon>Candidatus Accumulibacter</taxon>
    </lineage>
</organism>
<name>A0A084XUE4_9PROT</name>
<dbReference type="Proteomes" id="UP000019812">
    <property type="component" value="Unassembled WGS sequence"/>
</dbReference>
<dbReference type="RefSeq" id="WP_034931214.1">
    <property type="nucleotide sequence ID" value="NZ_JDSS02000052.1"/>
</dbReference>
<reference evidence="2 3" key="1">
    <citation type="submission" date="2014-07" db="EMBL/GenBank/DDBJ databases">
        <title>Expanding our view of genomic diversity in Candidatus Accumulibacter clades.</title>
        <authorList>
            <person name="Skennerton C.T."/>
            <person name="Barr J.J."/>
            <person name="Slater F.R."/>
            <person name="Bond P.L."/>
            <person name="Tyson G.W."/>
        </authorList>
    </citation>
    <scope>NUCLEOTIDE SEQUENCE [LARGE SCALE GENOMIC DNA]</scope>
    <source>
        <strain evidence="3">SK-01</strain>
    </source>
</reference>
<evidence type="ECO:0000313" key="2">
    <source>
        <dbReference type="EMBL" id="KFB66088.1"/>
    </source>
</evidence>
<dbReference type="STRING" id="1457154.CAPSK01_004691"/>
<dbReference type="AlphaFoldDB" id="A0A084XUE4"/>
<accession>A0A084XUE4</accession>